<keyword evidence="5 9" id="KW-0812">Transmembrane</keyword>
<keyword evidence="4 8" id="KW-1003">Cell membrane</keyword>
<evidence type="ECO:0000256" key="5">
    <source>
        <dbReference type="ARBA" id="ARBA00022692"/>
    </source>
</evidence>
<dbReference type="RefSeq" id="WP_057743966.1">
    <property type="nucleotide sequence ID" value="NZ_LJYG01000034.1"/>
</dbReference>
<dbReference type="InterPro" id="IPR003784">
    <property type="entry name" value="BioY"/>
</dbReference>
<dbReference type="Gene3D" id="1.10.1760.20">
    <property type="match status" value="1"/>
</dbReference>
<protein>
    <recommendedName>
        <fullName evidence="8">Biotin transporter</fullName>
    </recommendedName>
</protein>
<dbReference type="OrthoDB" id="9803495at2"/>
<evidence type="ECO:0000256" key="6">
    <source>
        <dbReference type="ARBA" id="ARBA00022989"/>
    </source>
</evidence>
<reference evidence="10 11" key="1">
    <citation type="submission" date="2015-09" db="EMBL/GenBank/DDBJ databases">
        <title>Draft Genome Sequence of Bradyrhizobium manausense Strain BR 3351T, a Novel Symbiotic Nitrogen-Fixing Alphaproteobacterium Isolated from Brazilian Amazon Rain Forest.</title>
        <authorList>
            <person name="De Araujo J.L."/>
            <person name="Zilli J.E."/>
        </authorList>
    </citation>
    <scope>NUCLEOTIDE SEQUENCE [LARGE SCALE GENOMIC DNA]</scope>
    <source>
        <strain evidence="10 11">BR3351</strain>
    </source>
</reference>
<keyword evidence="7 8" id="KW-0472">Membrane</keyword>
<comment type="caution">
    <text evidence="10">The sequence shown here is derived from an EMBL/GenBank/DDBJ whole genome shotgun (WGS) entry which is preliminary data.</text>
</comment>
<evidence type="ECO:0000256" key="7">
    <source>
        <dbReference type="ARBA" id="ARBA00023136"/>
    </source>
</evidence>
<comment type="subcellular location">
    <subcellularLocation>
        <location evidence="1 8">Cell membrane</location>
        <topology evidence="1 8">Multi-pass membrane protein</topology>
    </subcellularLocation>
</comment>
<accession>A0A0R3E5N5</accession>
<evidence type="ECO:0000256" key="2">
    <source>
        <dbReference type="ARBA" id="ARBA00010692"/>
    </source>
</evidence>
<gene>
    <name evidence="10" type="ORF">AOQ71_07715</name>
</gene>
<dbReference type="Proteomes" id="UP000051936">
    <property type="component" value="Unassembled WGS sequence"/>
</dbReference>
<keyword evidence="6 9" id="KW-1133">Transmembrane helix</keyword>
<proteinExistence type="inferred from homology"/>
<sequence>MESRAIVRIALLAAVIATLGMVPSIVLPIAMGVPITAQTLGVMLAGIVLGPRHGALAVLLFLFVVLLGAPLLSGGRGGLGVLFGPSVGFLLGFAPAAFVSGLVMAQLKTRPVFAAALVAAIAGGILVEYACGILGLMAMARMSLPQALAAIAVFVPGDLLKALATAFVAEASHRSYPAAIVSRS</sequence>
<comment type="similarity">
    <text evidence="2 8">Belongs to the BioY family.</text>
</comment>
<evidence type="ECO:0000256" key="8">
    <source>
        <dbReference type="PIRNR" id="PIRNR016661"/>
    </source>
</evidence>
<keyword evidence="3 8" id="KW-0813">Transport</keyword>
<name>A0A0R3E5N5_9BRAD</name>
<evidence type="ECO:0000256" key="9">
    <source>
        <dbReference type="SAM" id="Phobius"/>
    </source>
</evidence>
<dbReference type="Pfam" id="PF02632">
    <property type="entry name" value="BioY"/>
    <property type="match status" value="1"/>
</dbReference>
<feature type="transmembrane region" description="Helical" evidence="9">
    <location>
        <begin position="53"/>
        <end position="72"/>
    </location>
</feature>
<evidence type="ECO:0000313" key="10">
    <source>
        <dbReference type="EMBL" id="KRQ15774.1"/>
    </source>
</evidence>
<feature type="transmembrane region" description="Helical" evidence="9">
    <location>
        <begin position="113"/>
        <end position="136"/>
    </location>
</feature>
<dbReference type="PANTHER" id="PTHR34295:SF4">
    <property type="entry name" value="BIOTIN TRANSPORTER BIOY-RELATED"/>
    <property type="match status" value="1"/>
</dbReference>
<dbReference type="STRING" id="989370.AOQ71_07715"/>
<organism evidence="10 11">
    <name type="scientific">Bradyrhizobium manausense</name>
    <dbReference type="NCBI Taxonomy" id="989370"/>
    <lineage>
        <taxon>Bacteria</taxon>
        <taxon>Pseudomonadati</taxon>
        <taxon>Pseudomonadota</taxon>
        <taxon>Alphaproteobacteria</taxon>
        <taxon>Hyphomicrobiales</taxon>
        <taxon>Nitrobacteraceae</taxon>
        <taxon>Bradyrhizobium</taxon>
    </lineage>
</organism>
<evidence type="ECO:0000256" key="4">
    <source>
        <dbReference type="ARBA" id="ARBA00022475"/>
    </source>
</evidence>
<evidence type="ECO:0000313" key="11">
    <source>
        <dbReference type="Proteomes" id="UP000051936"/>
    </source>
</evidence>
<dbReference type="PANTHER" id="PTHR34295">
    <property type="entry name" value="BIOTIN TRANSPORTER BIOY"/>
    <property type="match status" value="1"/>
</dbReference>
<dbReference type="GO" id="GO:0015225">
    <property type="term" value="F:biotin transmembrane transporter activity"/>
    <property type="evidence" value="ECO:0007669"/>
    <property type="project" value="UniProtKB-UniRule"/>
</dbReference>
<dbReference type="GO" id="GO:0005886">
    <property type="term" value="C:plasma membrane"/>
    <property type="evidence" value="ECO:0007669"/>
    <property type="project" value="UniProtKB-SubCell"/>
</dbReference>
<evidence type="ECO:0000256" key="1">
    <source>
        <dbReference type="ARBA" id="ARBA00004651"/>
    </source>
</evidence>
<feature type="transmembrane region" description="Helical" evidence="9">
    <location>
        <begin position="79"/>
        <end position="107"/>
    </location>
</feature>
<evidence type="ECO:0000256" key="3">
    <source>
        <dbReference type="ARBA" id="ARBA00022448"/>
    </source>
</evidence>
<dbReference type="PIRSF" id="PIRSF016661">
    <property type="entry name" value="BioY"/>
    <property type="match status" value="1"/>
</dbReference>
<keyword evidence="11" id="KW-1185">Reference proteome</keyword>
<feature type="transmembrane region" description="Helical" evidence="9">
    <location>
        <begin position="148"/>
        <end position="169"/>
    </location>
</feature>
<dbReference type="AlphaFoldDB" id="A0A0R3E5N5"/>
<dbReference type="EMBL" id="LJYG01000034">
    <property type="protein sequence ID" value="KRQ15774.1"/>
    <property type="molecule type" value="Genomic_DNA"/>
</dbReference>